<gene>
    <name evidence="1" type="ORF">F511_40948</name>
</gene>
<reference evidence="1 2" key="1">
    <citation type="journal article" date="2015" name="Proc. Natl. Acad. Sci. U.S.A.">
        <title>The resurrection genome of Boea hygrometrica: A blueprint for survival of dehydration.</title>
        <authorList>
            <person name="Xiao L."/>
            <person name="Yang G."/>
            <person name="Zhang L."/>
            <person name="Yang X."/>
            <person name="Zhao S."/>
            <person name="Ji Z."/>
            <person name="Zhou Q."/>
            <person name="Hu M."/>
            <person name="Wang Y."/>
            <person name="Chen M."/>
            <person name="Xu Y."/>
            <person name="Jin H."/>
            <person name="Xiao X."/>
            <person name="Hu G."/>
            <person name="Bao F."/>
            <person name="Hu Y."/>
            <person name="Wan P."/>
            <person name="Li L."/>
            <person name="Deng X."/>
            <person name="Kuang T."/>
            <person name="Xiang C."/>
            <person name="Zhu J.K."/>
            <person name="Oliver M.J."/>
            <person name="He Y."/>
        </authorList>
    </citation>
    <scope>NUCLEOTIDE SEQUENCE [LARGE SCALE GENOMIC DNA]</scope>
    <source>
        <strain evidence="2">cv. XS01</strain>
    </source>
</reference>
<dbReference type="Proteomes" id="UP000250235">
    <property type="component" value="Unassembled WGS sequence"/>
</dbReference>
<protein>
    <submittedName>
        <fullName evidence="1">Uncharacterized protein</fullName>
    </submittedName>
</protein>
<proteinExistence type="predicted"/>
<dbReference type="EMBL" id="KV001861">
    <property type="protein sequence ID" value="KZV38463.1"/>
    <property type="molecule type" value="Genomic_DNA"/>
</dbReference>
<keyword evidence="2" id="KW-1185">Reference proteome</keyword>
<evidence type="ECO:0000313" key="2">
    <source>
        <dbReference type="Proteomes" id="UP000250235"/>
    </source>
</evidence>
<name>A0A2Z7BV44_9LAMI</name>
<sequence>MKAGLFARFPCVVGRRIWPEGVGDGGIPSTMVAAPFWVTVVTIRCRGRRRSGGGGNMSVLASMVGGR</sequence>
<dbReference type="AlphaFoldDB" id="A0A2Z7BV44"/>
<accession>A0A2Z7BV44</accession>
<organism evidence="1 2">
    <name type="scientific">Dorcoceras hygrometricum</name>
    <dbReference type="NCBI Taxonomy" id="472368"/>
    <lineage>
        <taxon>Eukaryota</taxon>
        <taxon>Viridiplantae</taxon>
        <taxon>Streptophyta</taxon>
        <taxon>Embryophyta</taxon>
        <taxon>Tracheophyta</taxon>
        <taxon>Spermatophyta</taxon>
        <taxon>Magnoliopsida</taxon>
        <taxon>eudicotyledons</taxon>
        <taxon>Gunneridae</taxon>
        <taxon>Pentapetalae</taxon>
        <taxon>asterids</taxon>
        <taxon>lamiids</taxon>
        <taxon>Lamiales</taxon>
        <taxon>Gesneriaceae</taxon>
        <taxon>Didymocarpoideae</taxon>
        <taxon>Trichosporeae</taxon>
        <taxon>Loxocarpinae</taxon>
        <taxon>Dorcoceras</taxon>
    </lineage>
</organism>
<evidence type="ECO:0000313" key="1">
    <source>
        <dbReference type="EMBL" id="KZV38463.1"/>
    </source>
</evidence>